<feature type="compositionally biased region" description="Basic and acidic residues" evidence="1">
    <location>
        <begin position="67"/>
        <end position="82"/>
    </location>
</feature>
<keyword evidence="3" id="KW-1185">Reference proteome</keyword>
<dbReference type="Proteomes" id="UP000703269">
    <property type="component" value="Unassembled WGS sequence"/>
</dbReference>
<feature type="compositionally biased region" description="Acidic residues" evidence="1">
    <location>
        <begin position="83"/>
        <end position="96"/>
    </location>
</feature>
<dbReference type="AlphaFoldDB" id="A0A9P3LLF1"/>
<gene>
    <name evidence="2" type="ORF">PsYK624_157550</name>
</gene>
<protein>
    <submittedName>
        <fullName evidence="2">Uncharacterized protein</fullName>
    </submittedName>
</protein>
<dbReference type="EMBL" id="BPQB01000111">
    <property type="protein sequence ID" value="GJE99491.1"/>
    <property type="molecule type" value="Genomic_DNA"/>
</dbReference>
<organism evidence="2 3">
    <name type="scientific">Phanerochaete sordida</name>
    <dbReference type="NCBI Taxonomy" id="48140"/>
    <lineage>
        <taxon>Eukaryota</taxon>
        <taxon>Fungi</taxon>
        <taxon>Dikarya</taxon>
        <taxon>Basidiomycota</taxon>
        <taxon>Agaricomycotina</taxon>
        <taxon>Agaricomycetes</taxon>
        <taxon>Polyporales</taxon>
        <taxon>Phanerochaetaceae</taxon>
        <taxon>Phanerochaete</taxon>
    </lineage>
</organism>
<evidence type="ECO:0000256" key="1">
    <source>
        <dbReference type="SAM" id="MobiDB-lite"/>
    </source>
</evidence>
<sequence length="96" mass="10773">MSRNLTITYDLKVPEVTTAPALDSSRTLAFPVADKADLKAYYADLRANIEQAKNAVGEELTVWRDAVGNREQAKEPKAAKKDEDEEDEEEEEEENS</sequence>
<reference evidence="2 3" key="1">
    <citation type="submission" date="2021-08" db="EMBL/GenBank/DDBJ databases">
        <title>Draft Genome Sequence of Phanerochaete sordida strain YK-624.</title>
        <authorList>
            <person name="Mori T."/>
            <person name="Dohra H."/>
            <person name="Suzuki T."/>
            <person name="Kawagishi H."/>
            <person name="Hirai H."/>
        </authorList>
    </citation>
    <scope>NUCLEOTIDE SEQUENCE [LARGE SCALE GENOMIC DNA]</scope>
    <source>
        <strain evidence="2 3">YK-624</strain>
    </source>
</reference>
<accession>A0A9P3LLF1</accession>
<feature type="region of interest" description="Disordered" evidence="1">
    <location>
        <begin position="65"/>
        <end position="96"/>
    </location>
</feature>
<comment type="caution">
    <text evidence="2">The sequence shown here is derived from an EMBL/GenBank/DDBJ whole genome shotgun (WGS) entry which is preliminary data.</text>
</comment>
<name>A0A9P3LLF1_9APHY</name>
<proteinExistence type="predicted"/>
<dbReference type="OrthoDB" id="2553859at2759"/>
<evidence type="ECO:0000313" key="3">
    <source>
        <dbReference type="Proteomes" id="UP000703269"/>
    </source>
</evidence>
<evidence type="ECO:0000313" key="2">
    <source>
        <dbReference type="EMBL" id="GJE99491.1"/>
    </source>
</evidence>